<dbReference type="Gene3D" id="3.40.630.190">
    <property type="entry name" value="LCP protein"/>
    <property type="match status" value="1"/>
</dbReference>
<dbReference type="Proteomes" id="UP000187608">
    <property type="component" value="Unassembled WGS sequence"/>
</dbReference>
<keyword evidence="4" id="KW-1133">Transmembrane helix</keyword>
<keyword evidence="3" id="KW-0735">Signal-anchor</keyword>
<keyword evidence="7" id="KW-1185">Reference proteome</keyword>
<dbReference type="EMBL" id="FTOC01000004">
    <property type="protein sequence ID" value="SIS45340.1"/>
    <property type="molecule type" value="Genomic_DNA"/>
</dbReference>
<proteinExistence type="inferred from homology"/>
<keyword evidence="2" id="KW-0812">Transmembrane</keyword>
<dbReference type="AlphaFoldDB" id="A0A1N7J7P8"/>
<gene>
    <name evidence="6" type="ORF">SAMN05421687_10488</name>
</gene>
<dbReference type="InterPro" id="IPR004474">
    <property type="entry name" value="LytR_CpsA_psr"/>
</dbReference>
<evidence type="ECO:0000313" key="6">
    <source>
        <dbReference type="EMBL" id="SIS45340.1"/>
    </source>
</evidence>
<comment type="similarity">
    <text evidence="1">Belongs to the LytR/CpsA/Psr (LCP) family.</text>
</comment>
<reference evidence="7" key="1">
    <citation type="submission" date="2017-01" db="EMBL/GenBank/DDBJ databases">
        <authorList>
            <person name="Varghese N."/>
            <person name="Submissions S."/>
        </authorList>
    </citation>
    <scope>NUCLEOTIDE SEQUENCE [LARGE SCALE GENOMIC DNA]</scope>
    <source>
        <strain evidence="7">DSM 23127</strain>
    </source>
</reference>
<dbReference type="STRING" id="570947.SAMN05421687_10488"/>
<name>A0A1N7J7P8_9BACI</name>
<evidence type="ECO:0000259" key="5">
    <source>
        <dbReference type="Pfam" id="PF03816"/>
    </source>
</evidence>
<feature type="domain" description="Cell envelope-related transcriptional attenuator" evidence="5">
    <location>
        <begin position="69"/>
        <end position="211"/>
    </location>
</feature>
<protein>
    <submittedName>
        <fullName evidence="6">Transcriptional attenuator, LytR family</fullName>
    </submittedName>
</protein>
<organism evidence="6 7">
    <name type="scientific">Salimicrobium flavidum</name>
    <dbReference type="NCBI Taxonomy" id="570947"/>
    <lineage>
        <taxon>Bacteria</taxon>
        <taxon>Bacillati</taxon>
        <taxon>Bacillota</taxon>
        <taxon>Bacilli</taxon>
        <taxon>Bacillales</taxon>
        <taxon>Bacillaceae</taxon>
        <taxon>Salimicrobium</taxon>
    </lineage>
</organism>
<dbReference type="Pfam" id="PF03816">
    <property type="entry name" value="LytR_cpsA_psr"/>
    <property type="match status" value="1"/>
</dbReference>
<evidence type="ECO:0000256" key="3">
    <source>
        <dbReference type="ARBA" id="ARBA00022968"/>
    </source>
</evidence>
<dbReference type="GO" id="GO:0071555">
    <property type="term" value="P:cell wall organization"/>
    <property type="evidence" value="ECO:0007669"/>
    <property type="project" value="UniProtKB-KW"/>
</dbReference>
<dbReference type="NCBIfam" id="TIGR00350">
    <property type="entry name" value="lytR_cpsA_psr"/>
    <property type="match status" value="1"/>
</dbReference>
<evidence type="ECO:0000256" key="2">
    <source>
        <dbReference type="ARBA" id="ARBA00022692"/>
    </source>
</evidence>
<dbReference type="PANTHER" id="PTHR33392">
    <property type="entry name" value="POLYISOPRENYL-TEICHOIC ACID--PEPTIDOGLYCAN TEICHOIC ACID TRANSFERASE TAGU"/>
    <property type="match status" value="1"/>
</dbReference>
<evidence type="ECO:0000256" key="4">
    <source>
        <dbReference type="ARBA" id="ARBA00022989"/>
    </source>
</evidence>
<dbReference type="PANTHER" id="PTHR33392:SF6">
    <property type="entry name" value="POLYISOPRENYL-TEICHOIC ACID--PEPTIDOGLYCAN TEICHOIC ACID TRANSFERASE TAGU"/>
    <property type="match status" value="1"/>
</dbReference>
<evidence type="ECO:0000313" key="7">
    <source>
        <dbReference type="Proteomes" id="UP000187608"/>
    </source>
</evidence>
<keyword evidence="4" id="KW-0472">Membrane</keyword>
<accession>A0A1N7J7P8</accession>
<dbReference type="InterPro" id="IPR050922">
    <property type="entry name" value="LytR/CpsA/Psr_CW_biosynth"/>
</dbReference>
<evidence type="ECO:0000256" key="1">
    <source>
        <dbReference type="ARBA" id="ARBA00006068"/>
    </source>
</evidence>
<sequence>MLLIVGILFLGICTFLYSLYADVKDTVNEDVHQTVTSIDDEATQKKLSNKEPLNILLLGVDERKDDFGRSDTMIVMTLDPAEERMQMVSIPRDTRTDIIGNGTVDKINHSYAFGGSDMAVDTVENFLDIELDYYATINMEGLEQVVDAVDGVKINNDLAFKNGEFDFPEGELELNGREALAYVRMRKDDPEGDIGRNERQRQVIEGIIEKGASFSGINKVRDIMDALGENVNTNMDFAQMRTLMSDYRGARKNMHTYQMEGEGKFIDDIWYLLVSEEEIEKVHDMINSYNS</sequence>